<dbReference type="InterPro" id="IPR012337">
    <property type="entry name" value="RNaseH-like_sf"/>
</dbReference>
<comment type="caution">
    <text evidence="4">The sequence shown here is derived from an EMBL/GenBank/DDBJ whole genome shotgun (WGS) entry which is preliminary data.</text>
</comment>
<accession>A0AAN9TFX4</accession>
<organism evidence="4 5">
    <name type="scientific">Parthenolecanium corni</name>
    <dbReference type="NCBI Taxonomy" id="536013"/>
    <lineage>
        <taxon>Eukaryota</taxon>
        <taxon>Metazoa</taxon>
        <taxon>Ecdysozoa</taxon>
        <taxon>Arthropoda</taxon>
        <taxon>Hexapoda</taxon>
        <taxon>Insecta</taxon>
        <taxon>Pterygota</taxon>
        <taxon>Neoptera</taxon>
        <taxon>Paraneoptera</taxon>
        <taxon>Hemiptera</taxon>
        <taxon>Sternorrhyncha</taxon>
        <taxon>Coccoidea</taxon>
        <taxon>Coccidae</taxon>
        <taxon>Parthenolecanium</taxon>
    </lineage>
</organism>
<dbReference type="PANTHER" id="PTHR47331">
    <property type="entry name" value="PHD-TYPE DOMAIN-CONTAINING PROTEIN"/>
    <property type="match status" value="1"/>
</dbReference>
<feature type="region of interest" description="Disordered" evidence="1">
    <location>
        <begin position="1145"/>
        <end position="1229"/>
    </location>
</feature>
<dbReference type="InterPro" id="IPR008042">
    <property type="entry name" value="Retrotrans_Pao"/>
</dbReference>
<evidence type="ECO:0000313" key="5">
    <source>
        <dbReference type="Proteomes" id="UP001367676"/>
    </source>
</evidence>
<feature type="region of interest" description="Disordered" evidence="1">
    <location>
        <begin position="2253"/>
        <end position="2285"/>
    </location>
</feature>
<dbReference type="InterPro" id="IPR001584">
    <property type="entry name" value="Integrase_cat-core"/>
</dbReference>
<keyword evidence="2" id="KW-0472">Membrane</keyword>
<feature type="region of interest" description="Disordered" evidence="1">
    <location>
        <begin position="142"/>
        <end position="169"/>
    </location>
</feature>
<feature type="region of interest" description="Disordered" evidence="1">
    <location>
        <begin position="588"/>
        <end position="607"/>
    </location>
</feature>
<dbReference type="Pfam" id="PF05380">
    <property type="entry name" value="Peptidase_A17"/>
    <property type="match status" value="1"/>
</dbReference>
<proteinExistence type="predicted"/>
<feature type="compositionally biased region" description="Basic and acidic residues" evidence="1">
    <location>
        <begin position="153"/>
        <end position="162"/>
    </location>
</feature>
<evidence type="ECO:0000313" key="4">
    <source>
        <dbReference type="EMBL" id="KAK7585941.1"/>
    </source>
</evidence>
<evidence type="ECO:0000256" key="1">
    <source>
        <dbReference type="SAM" id="MobiDB-lite"/>
    </source>
</evidence>
<evidence type="ECO:0000259" key="3">
    <source>
        <dbReference type="PROSITE" id="PS50994"/>
    </source>
</evidence>
<feature type="region of interest" description="Disordered" evidence="1">
    <location>
        <begin position="828"/>
        <end position="870"/>
    </location>
</feature>
<keyword evidence="2" id="KW-1133">Transmembrane helix</keyword>
<feature type="transmembrane region" description="Helical" evidence="2">
    <location>
        <begin position="20"/>
        <end position="42"/>
    </location>
</feature>
<name>A0AAN9TFX4_9HEMI</name>
<dbReference type="PANTHER" id="PTHR47331:SF5">
    <property type="entry name" value="RIBONUCLEASE H"/>
    <property type="match status" value="1"/>
</dbReference>
<dbReference type="InterPro" id="IPR005312">
    <property type="entry name" value="DUF1759"/>
</dbReference>
<dbReference type="InterPro" id="IPR043502">
    <property type="entry name" value="DNA/RNA_pol_sf"/>
</dbReference>
<feature type="compositionally biased region" description="Low complexity" evidence="1">
    <location>
        <begin position="596"/>
        <end position="607"/>
    </location>
</feature>
<protein>
    <recommendedName>
        <fullName evidence="3">Integrase catalytic domain-containing protein</fullName>
    </recommendedName>
</protein>
<dbReference type="GO" id="GO:0042575">
    <property type="term" value="C:DNA polymerase complex"/>
    <property type="evidence" value="ECO:0007669"/>
    <property type="project" value="UniProtKB-ARBA"/>
</dbReference>
<feature type="region of interest" description="Disordered" evidence="1">
    <location>
        <begin position="199"/>
        <end position="239"/>
    </location>
</feature>
<feature type="region of interest" description="Disordered" evidence="1">
    <location>
        <begin position="617"/>
        <end position="704"/>
    </location>
</feature>
<dbReference type="Proteomes" id="UP001367676">
    <property type="component" value="Unassembled WGS sequence"/>
</dbReference>
<keyword evidence="5" id="KW-1185">Reference proteome</keyword>
<dbReference type="SUPFAM" id="SSF56672">
    <property type="entry name" value="DNA/RNA polymerases"/>
    <property type="match status" value="1"/>
</dbReference>
<dbReference type="SUPFAM" id="SSF53098">
    <property type="entry name" value="Ribonuclease H-like"/>
    <property type="match status" value="1"/>
</dbReference>
<dbReference type="Gene3D" id="3.30.420.10">
    <property type="entry name" value="Ribonuclease H-like superfamily/Ribonuclease H"/>
    <property type="match status" value="1"/>
</dbReference>
<dbReference type="PROSITE" id="PS50994">
    <property type="entry name" value="INTEGRASE"/>
    <property type="match status" value="1"/>
</dbReference>
<keyword evidence="2" id="KW-0812">Transmembrane</keyword>
<dbReference type="GO" id="GO:0071897">
    <property type="term" value="P:DNA biosynthetic process"/>
    <property type="evidence" value="ECO:0007669"/>
    <property type="project" value="UniProtKB-ARBA"/>
</dbReference>
<dbReference type="GO" id="GO:0015074">
    <property type="term" value="P:DNA integration"/>
    <property type="evidence" value="ECO:0007669"/>
    <property type="project" value="InterPro"/>
</dbReference>
<feature type="compositionally biased region" description="Low complexity" evidence="1">
    <location>
        <begin position="1192"/>
        <end position="1217"/>
    </location>
</feature>
<dbReference type="InterPro" id="IPR036397">
    <property type="entry name" value="RNaseH_sf"/>
</dbReference>
<dbReference type="EMBL" id="JBBCAQ010000028">
    <property type="protein sequence ID" value="KAK7585941.1"/>
    <property type="molecule type" value="Genomic_DNA"/>
</dbReference>
<dbReference type="GO" id="GO:0003676">
    <property type="term" value="F:nucleic acid binding"/>
    <property type="evidence" value="ECO:0007669"/>
    <property type="project" value="InterPro"/>
</dbReference>
<feature type="compositionally biased region" description="Polar residues" evidence="1">
    <location>
        <begin position="695"/>
        <end position="704"/>
    </location>
</feature>
<dbReference type="InterPro" id="IPR040676">
    <property type="entry name" value="DUF5641"/>
</dbReference>
<sequence>MPFRIRAIYTCTNQVKRSAIALFFALVTLFFLCALNLLLWILERLSDPFAHSIVDRDRSAESLREHITPPEAAPRCFRHAQSPRAPPSAQSVPRPGSHLNPSSDDTESDPERPPTSDRVPLRRFTVHPAFIENIRNAVLASGRTAVTSPTKRKRDDSTEELRKKLRTRRQRMQQVLFDMADPTEEPMDVAEVVVPDDTAPIDMDTNRPPSPSALPSPSRFGDTEDGSTTPPRRISYTPPLVTPADVINAGGAPVVDLRDRITKLAASRSSTNPPVEEDFDRLFEAVTATLPDDTDNVSESSVRTGRSVLLRDTIPAEVPITERDLSGFVLNDQLGIATSPGGRQYTERAVVDTLRAHLIPPDQSDDSSDEDEAEQLRRLDPVHSDEEAIIMGEATESAIAAQYRHWVKGAQATLARLHTTAEPVLSTQFRPLIRLLEEHITDIDNVKDGVTPALIARGCGVRAELRKEIIYLRQLHDNALAREKAGKAKAEQVQRNLDKIRADQEAAVQQQLTREDRERAIRQMNEGFATRARDLHQKSMKLLIAHASLKIQIDLFEADLKKATGFMYIPFCQTHAPEVTPQNFLRIQNAFPPPKSTTSTSSASPASAAFLTAARRQSLGPSAADHAAAGPSNQPIPPLMGRPPLVRRYNVNDDNPFTSKSTDTSTNNNLSASTVDAATNTQPPVSGPPKILKRPNTQAVSNSTQIQAIHTTRVTIATQTSPNSNENLELDSNDEIQPANKIARSSDLPVPSVQTSVQSSTNFNTAFSTQSNIRINNPAPLAQPPLSNTNTNTQIVPNYFNSVSTSATPLNLSTNNNMQCQSTQSNANNIAPNLIPSNQFNTNSALQVPNHNTNFVPPAGTPNSSVHPTELNQVIPYPQNRNLVSVNNTDFRQNIPATTPASSDGTVPLSLDGNISATATEVNNPAPAPQTSTPHVVVNNPIQNPLQLPLPAFADHMPRLWQVDPTKVFVPPCVKAPKHTLDIFRGQLTEYPGWITAFGQYIHCQTNLMIPQKIQMLKNHLAPEIANQLSQFANDADGYEERLQYLHKRFGDVSKLRIELRQQISNFYSPTASANGIRNAVDKLESLINRYRKYAPVIDEEQMFTTIVTKFPPRCYQLTLPSKDRTVNNLFTALREWVDLQDMDFSSNHQPKRSQNNYRNKSNQSNNNRNPPHETAEPVSVFNTQISKSDGKPPSKNKQNNKPKQSTNNSSNYTSNTRLEPNSNNPFPDGVPLGFAKMNTTPKAPCVFCQGPHHSFLCTTVNTIDARRSIVQARNICPFCLQPHRAECKQKQKIVCKWWHCLRRGTHCAAFCETATWPITEAIVREWFRQFHEKVTRAQSKKSLFSSINNEAPSLSNASAVPQISNHDASNAPAIEDSASRATLTQFSRPYPIVDIALSKSQLASLPKKSKSLIFHINKQTRNCLLTFTTVVRSPITKQEISLNGFFDSGSAATFLLEKVSKKLALSGESTLTQLSRISNVELDPFWSENVNFEIFENKHKSVFMTARTIPSIAWNLPQVNEKLFYYHYPTHSDKKFSRLPDKHEIHVLIGNDQMWSFIHQSIHLKHPTNLIHTSFGWMLAGTQYADYEDQIFIPNFFNTPNTIENMWKLEILGIEPHNAATTTDELNALARFYANIVLVNNRYQVRWLYKYDPPDLADNFKVALKRLENTINKIKNNEAFYLRYQEYFVNLLSSDMIEEVTLEKGENIVYYMPHKGILDLTKSTPLRVVFDASAHAKCCRSLNECLYKGTSFLSNILLLFFNFQKSDVAIIADIRKAFHQIGLHPDDRDACRFLWIKDLSKPVTTDNLIVYRFTRVPFGVITSPFMLAATLLYHYQKVDPDFHDKFAKHFYVDNLVTSVDNVDEAKNLYNRTNRIFALVSMELAQWGTNDPIFRDYFGKDVKLNEPINRTLGLMWDMDKDVLFVKPKIPKKPVNTKRNVLKFISSVYDPIGWFAPALLPSRTFVKYLWELGLKWDEEFPPHLFHIAQQLVEHINLTFDFVFDRKLFSLPFNPDFVQIHCFVDASQIAYAFGLYLRLTSSDESQIEVRLRFGKTRISPAKEMTIPKLELMAALIGSRAISTVRELLHLEHSHAYLWSDSKCVLTWLLQRKVVTTFVANRIREINAVQNLDCRYVPGADNPADIASRGATATELARSLWWSGPNWLHLSADHWPITDLHILSEKPETDLSEDTFVGATLRIQLYACPQIRSEMPIKESAFWDTPINAKRLRYQKSTSRKIPHFSLVPYTQDSVVNAPDNTDYQSPGDDMSTTTSRDLSSPHSDYSSQKIVLTPPKIQAASKPSNDKSVHSHPIYKFESFSNFTGDTPLGIVLEDFNELKILISKFLKYIHALRVMYFRQRQKHFTLPPTQNTWAIMPLTKSNALLTYIWADQRKYFSELIETLTKVNAPEYIIYEKFHIFIDDNGILRMRNYLPFSTFTGDVQSPVLLHPKSYLLRLIILDLHTSRCHAGTKFTTALLRRHYFVPKGAKLVAHILRKFCLKCASNNKKPFHQPTHAQVPDFRLLPFTKPFSYVGVDIFGPFHTFDHYLPKKKNELSTPTSPLKKYWGLIFTCLSTRAVHIMALPSLDSQELWLCFASFFADRTTPTLILSDNALQFKLLALYIPQFWESFISTDTVSKGISDHNIQWVFTPAKAPWYGGVYERLIGLIKDAYYKTLSHHPVLTRLLKSTFKSIQIMLNERPLCPSADDAEQVALTPSHFLQGNLGTYKFNPNLLSSDQTPTAQQLNRFVRQNEQYTDQLWKCWRQLYLTHLREKIPKPLPNAYRTAPSWPKIGDLVHVLDYQSKPGVYKLAKIIDLVESRDGAIRHAKIQFAKGFVSERPLKFLAPLEMADRTSEQQSTNLKQFFCLTAKSISRNS</sequence>
<dbReference type="Gene3D" id="3.10.10.10">
    <property type="entry name" value="HIV Type 1 Reverse Transcriptase, subunit A, domain 1"/>
    <property type="match status" value="1"/>
</dbReference>
<dbReference type="Pfam" id="PF03564">
    <property type="entry name" value="DUF1759"/>
    <property type="match status" value="1"/>
</dbReference>
<feature type="region of interest" description="Disordered" evidence="1">
    <location>
        <begin position="358"/>
        <end position="380"/>
    </location>
</feature>
<gene>
    <name evidence="4" type="ORF">V9T40_000120</name>
</gene>
<evidence type="ECO:0000256" key="2">
    <source>
        <dbReference type="SAM" id="Phobius"/>
    </source>
</evidence>
<dbReference type="Pfam" id="PF18701">
    <property type="entry name" value="DUF5641"/>
    <property type="match status" value="1"/>
</dbReference>
<feature type="compositionally biased region" description="Low complexity" evidence="1">
    <location>
        <begin position="1153"/>
        <end position="1170"/>
    </location>
</feature>
<feature type="compositionally biased region" description="Acidic residues" evidence="1">
    <location>
        <begin position="363"/>
        <end position="373"/>
    </location>
</feature>
<dbReference type="Gene3D" id="3.30.70.270">
    <property type="match status" value="1"/>
</dbReference>
<feature type="domain" description="Integrase catalytic" evidence="3">
    <location>
        <begin position="2524"/>
        <end position="2723"/>
    </location>
</feature>
<feature type="region of interest" description="Disordered" evidence="1">
    <location>
        <begin position="67"/>
        <end position="123"/>
    </location>
</feature>
<dbReference type="InterPro" id="IPR043128">
    <property type="entry name" value="Rev_trsase/Diguanyl_cyclase"/>
</dbReference>
<feature type="compositionally biased region" description="Low complexity" evidence="1">
    <location>
        <begin position="658"/>
        <end position="674"/>
    </location>
</feature>
<reference evidence="4 5" key="1">
    <citation type="submission" date="2024-03" db="EMBL/GenBank/DDBJ databases">
        <title>Adaptation during the transition from Ophiocordyceps entomopathogen to insect associate is accompanied by gene loss and intensified selection.</title>
        <authorList>
            <person name="Ward C.M."/>
            <person name="Onetto C.A."/>
            <person name="Borneman A.R."/>
        </authorList>
    </citation>
    <scope>NUCLEOTIDE SEQUENCE [LARGE SCALE GENOMIC DNA]</scope>
    <source>
        <strain evidence="4">AWRI1</strain>
        <tissue evidence="4">Single Adult Female</tissue>
    </source>
</reference>